<feature type="domain" description="LTD" evidence="5">
    <location>
        <begin position="9"/>
        <end position="139"/>
    </location>
</feature>
<dbReference type="InterPro" id="IPR013783">
    <property type="entry name" value="Ig-like_fold"/>
</dbReference>
<evidence type="ECO:0000256" key="2">
    <source>
        <dbReference type="SAM" id="Phobius"/>
    </source>
</evidence>
<feature type="compositionally biased region" description="Pro residues" evidence="1">
    <location>
        <begin position="200"/>
        <end position="228"/>
    </location>
</feature>
<dbReference type="Proteomes" id="UP000177152">
    <property type="component" value="Unassembled WGS sequence"/>
</dbReference>
<dbReference type="InterPro" id="IPR022409">
    <property type="entry name" value="PKD/Chitinase_dom"/>
</dbReference>
<dbReference type="InterPro" id="IPR036415">
    <property type="entry name" value="Lamin_tail_dom_sf"/>
</dbReference>
<proteinExistence type="predicted"/>
<protein>
    <recommendedName>
        <fullName evidence="8">PKD domain-containing protein</fullName>
    </recommendedName>
</protein>
<evidence type="ECO:0000259" key="5">
    <source>
        <dbReference type="PROSITE" id="PS51841"/>
    </source>
</evidence>
<evidence type="ECO:0000259" key="4">
    <source>
        <dbReference type="PROSITE" id="PS50093"/>
    </source>
</evidence>
<dbReference type="CDD" id="cd00146">
    <property type="entry name" value="PKD"/>
    <property type="match status" value="1"/>
</dbReference>
<dbReference type="InterPro" id="IPR000601">
    <property type="entry name" value="PKD_dom"/>
</dbReference>
<feature type="region of interest" description="Disordered" evidence="1">
    <location>
        <begin position="420"/>
        <end position="498"/>
    </location>
</feature>
<keyword evidence="2" id="KW-0812">Transmembrane</keyword>
<organism evidence="6 7">
    <name type="scientific">Candidatus Sungbacteria bacterium RIFCSPHIGHO2_01_FULL_47_32</name>
    <dbReference type="NCBI Taxonomy" id="1802264"/>
    <lineage>
        <taxon>Bacteria</taxon>
        <taxon>Candidatus Sungiibacteriota</taxon>
    </lineage>
</organism>
<accession>A0A1G2K3H2</accession>
<dbReference type="PROSITE" id="PS50093">
    <property type="entry name" value="PKD"/>
    <property type="match status" value="1"/>
</dbReference>
<dbReference type="Pfam" id="PF00932">
    <property type="entry name" value="LTD"/>
    <property type="match status" value="2"/>
</dbReference>
<dbReference type="InterPro" id="IPR035986">
    <property type="entry name" value="PKD_dom_sf"/>
</dbReference>
<dbReference type="EMBL" id="MHQC01000046">
    <property type="protein sequence ID" value="OGZ93972.1"/>
    <property type="molecule type" value="Genomic_DNA"/>
</dbReference>
<evidence type="ECO:0000256" key="3">
    <source>
        <dbReference type="SAM" id="SignalP"/>
    </source>
</evidence>
<dbReference type="Pfam" id="PF18911">
    <property type="entry name" value="PKD_4"/>
    <property type="match status" value="1"/>
</dbReference>
<comment type="caution">
    <text evidence="6">The sequence shown here is derived from an EMBL/GenBank/DDBJ whole genome shotgun (WGS) entry which is preliminary data.</text>
</comment>
<name>A0A1G2K3H2_9BACT</name>
<dbReference type="AlphaFoldDB" id="A0A1G2K3H2"/>
<keyword evidence="3" id="KW-0732">Signal</keyword>
<evidence type="ECO:0008006" key="8">
    <source>
        <dbReference type="Google" id="ProtNLM"/>
    </source>
</evidence>
<evidence type="ECO:0000256" key="1">
    <source>
        <dbReference type="SAM" id="MobiDB-lite"/>
    </source>
</evidence>
<dbReference type="SUPFAM" id="SSF74853">
    <property type="entry name" value="Lamin A/C globular tail domain"/>
    <property type="match status" value="2"/>
</dbReference>
<feature type="domain" description="PKD" evidence="4">
    <location>
        <begin position="268"/>
        <end position="314"/>
    </location>
</feature>
<evidence type="ECO:0000313" key="7">
    <source>
        <dbReference type="Proteomes" id="UP000177152"/>
    </source>
</evidence>
<feature type="region of interest" description="Disordered" evidence="1">
    <location>
        <begin position="166"/>
        <end position="228"/>
    </location>
</feature>
<keyword evidence="2" id="KW-1133">Transmembrane helix</keyword>
<feature type="compositionally biased region" description="Low complexity" evidence="1">
    <location>
        <begin position="471"/>
        <end position="484"/>
    </location>
</feature>
<dbReference type="SMART" id="SM00089">
    <property type="entry name" value="PKD"/>
    <property type="match status" value="1"/>
</dbReference>
<feature type="compositionally biased region" description="Basic and acidic residues" evidence="1">
    <location>
        <begin position="443"/>
        <end position="452"/>
    </location>
</feature>
<dbReference type="PROSITE" id="PS51841">
    <property type="entry name" value="LTD"/>
    <property type="match status" value="1"/>
</dbReference>
<sequence length="540" mass="56443">MIKYLKYIISLLFLPASFCFAGDVVINEIGWSGTPASQYGEWVEFYNTSDSSVSLDGWTLFEGGGSTKIIDLAGTIQPQSYFLIERTTASSPDPVADIQADVSGMFGGSGLSNGGEYLILKNSSGEISDEASFSGGWPAGTAGPDYFSMERIDPLASGSLASNWASNNNSKTNGHDALGDPVRGTPKSENSVFQNSSPPLVVPPPVSSDDSPPPAASSPPPSSFTVVPPPEVMKVYAGKDITALAGQGIDFSGSAKDMRGGAITNARFLWNFGDGSTKEGKATIHTYAFPGIYSASLHASMGEDSASDYITVEVVSPDIIISEMKPGSAGFVELFNASDKKLEISGLEMKDSSGGVFSIPNGTLMPQRAYIVFPNENTKLLSNSSELWLLLSNGQALDHIRVQETLSSNESFSLAGETFIRTNPMTPGKPNIEPIPVPRQKPLIKDTIDPRSAEAASSSKTPADATEENTEASSSPSNTASASPVFGGDAEGISGNGKNEAASGNAGFTNLALGPMAFLIISALLGAAGSIGFIFLKKML</sequence>
<dbReference type="InterPro" id="IPR001322">
    <property type="entry name" value="Lamin_tail_dom"/>
</dbReference>
<feature type="transmembrane region" description="Helical" evidence="2">
    <location>
        <begin position="516"/>
        <end position="536"/>
    </location>
</feature>
<gene>
    <name evidence="6" type="ORF">A2633_00835</name>
</gene>
<reference evidence="6 7" key="1">
    <citation type="journal article" date="2016" name="Nat. Commun.">
        <title>Thousands of microbial genomes shed light on interconnected biogeochemical processes in an aquifer system.</title>
        <authorList>
            <person name="Anantharaman K."/>
            <person name="Brown C.T."/>
            <person name="Hug L.A."/>
            <person name="Sharon I."/>
            <person name="Castelle C.J."/>
            <person name="Probst A.J."/>
            <person name="Thomas B.C."/>
            <person name="Singh A."/>
            <person name="Wilkins M.J."/>
            <person name="Karaoz U."/>
            <person name="Brodie E.L."/>
            <person name="Williams K.H."/>
            <person name="Hubbard S.S."/>
            <person name="Banfield J.F."/>
        </authorList>
    </citation>
    <scope>NUCLEOTIDE SEQUENCE [LARGE SCALE GENOMIC DNA]</scope>
</reference>
<feature type="chain" id="PRO_5009583344" description="PKD domain-containing protein" evidence="3">
    <location>
        <begin position="22"/>
        <end position="540"/>
    </location>
</feature>
<dbReference type="Gene3D" id="2.60.40.10">
    <property type="entry name" value="Immunoglobulins"/>
    <property type="match status" value="1"/>
</dbReference>
<dbReference type="Gene3D" id="2.60.40.1260">
    <property type="entry name" value="Lamin Tail domain"/>
    <property type="match status" value="1"/>
</dbReference>
<evidence type="ECO:0000313" key="6">
    <source>
        <dbReference type="EMBL" id="OGZ93972.1"/>
    </source>
</evidence>
<dbReference type="SUPFAM" id="SSF49299">
    <property type="entry name" value="PKD domain"/>
    <property type="match status" value="1"/>
</dbReference>
<keyword evidence="2" id="KW-0472">Membrane</keyword>
<feature type="signal peptide" evidence="3">
    <location>
        <begin position="1"/>
        <end position="21"/>
    </location>
</feature>